<keyword evidence="2" id="KW-1185">Reference proteome</keyword>
<evidence type="ECO:0000313" key="2">
    <source>
        <dbReference type="Proteomes" id="UP001150603"/>
    </source>
</evidence>
<dbReference type="EC" id="2.6.1.1" evidence="1"/>
<proteinExistence type="predicted"/>
<comment type="caution">
    <text evidence="1">The sequence shown here is derived from an EMBL/GenBank/DDBJ whole genome shotgun (WGS) entry which is preliminary data.</text>
</comment>
<name>A0ACC1J9J2_9FUNG</name>
<gene>
    <name evidence="1" type="primary">aat2</name>
    <name evidence="1" type="ORF">FBU59_003118</name>
</gene>
<keyword evidence="1" id="KW-0808">Transferase</keyword>
<dbReference type="EMBL" id="JANBPW010001894">
    <property type="protein sequence ID" value="KAJ1942713.1"/>
    <property type="molecule type" value="Genomic_DNA"/>
</dbReference>
<evidence type="ECO:0000313" key="1">
    <source>
        <dbReference type="EMBL" id="KAJ1942713.1"/>
    </source>
</evidence>
<reference evidence="1" key="1">
    <citation type="submission" date="2022-07" db="EMBL/GenBank/DDBJ databases">
        <title>Phylogenomic reconstructions and comparative analyses of Kickxellomycotina fungi.</title>
        <authorList>
            <person name="Reynolds N.K."/>
            <person name="Stajich J.E."/>
            <person name="Barry K."/>
            <person name="Grigoriev I.V."/>
            <person name="Crous P."/>
            <person name="Smith M.E."/>
        </authorList>
    </citation>
    <scope>NUCLEOTIDE SEQUENCE</scope>
    <source>
        <strain evidence="1">NRRL 5244</strain>
    </source>
</reference>
<sequence length="97" mass="10499">MSFFAQVPQAPPDGILTLSVLSKADSNAQKVDLGVGAYRDDDGKPWVLPVVHKAEQRLLNNPESNHEYLAVGGWPALTSGAQNLIFGKDSVVINEKR</sequence>
<keyword evidence="1" id="KW-0032">Aminotransferase</keyword>
<dbReference type="Proteomes" id="UP001150603">
    <property type="component" value="Unassembled WGS sequence"/>
</dbReference>
<accession>A0ACC1J9J2</accession>
<organism evidence="1 2">
    <name type="scientific">Linderina macrospora</name>
    <dbReference type="NCBI Taxonomy" id="4868"/>
    <lineage>
        <taxon>Eukaryota</taxon>
        <taxon>Fungi</taxon>
        <taxon>Fungi incertae sedis</taxon>
        <taxon>Zoopagomycota</taxon>
        <taxon>Kickxellomycotina</taxon>
        <taxon>Kickxellomycetes</taxon>
        <taxon>Kickxellales</taxon>
        <taxon>Kickxellaceae</taxon>
        <taxon>Linderina</taxon>
    </lineage>
</organism>
<protein>
    <submittedName>
        <fullName evidence="1">Aspartate aminotransferase, cytoplasmic</fullName>
        <ecNumber evidence="1">2.6.1.1</ecNumber>
    </submittedName>
</protein>
<feature type="non-terminal residue" evidence="1">
    <location>
        <position position="97"/>
    </location>
</feature>